<keyword evidence="1" id="KW-1015">Disulfide bond</keyword>
<reference evidence="6 7" key="1">
    <citation type="journal article" date="2023" name="Elife">
        <title>Identification of key yeast species and microbe-microbe interactions impacting larval growth of Drosophila in the wild.</title>
        <authorList>
            <person name="Mure A."/>
            <person name="Sugiura Y."/>
            <person name="Maeda R."/>
            <person name="Honda K."/>
            <person name="Sakurai N."/>
            <person name="Takahashi Y."/>
            <person name="Watada M."/>
            <person name="Katoh T."/>
            <person name="Gotoh A."/>
            <person name="Gotoh Y."/>
            <person name="Taniguchi I."/>
            <person name="Nakamura K."/>
            <person name="Hayashi T."/>
            <person name="Katayama T."/>
            <person name="Uemura T."/>
            <person name="Hattori Y."/>
        </authorList>
    </citation>
    <scope>NUCLEOTIDE SEQUENCE [LARGE SCALE GENOMIC DNA]</scope>
    <source>
        <strain evidence="6 7">PK-24</strain>
    </source>
</reference>
<keyword evidence="3" id="KW-1133">Transmembrane helix</keyword>
<proteinExistence type="predicted"/>
<dbReference type="EMBL" id="BTGB01000009">
    <property type="protein sequence ID" value="GMM48384.1"/>
    <property type="molecule type" value="Genomic_DNA"/>
</dbReference>
<evidence type="ECO:0000313" key="7">
    <source>
        <dbReference type="Proteomes" id="UP001378960"/>
    </source>
</evidence>
<keyword evidence="4" id="KW-0732">Signal</keyword>
<comment type="caution">
    <text evidence="6">The sequence shown here is derived from an EMBL/GenBank/DDBJ whole genome shotgun (WGS) entry which is preliminary data.</text>
</comment>
<evidence type="ECO:0000313" key="6">
    <source>
        <dbReference type="EMBL" id="GMM48384.1"/>
    </source>
</evidence>
<evidence type="ECO:0000259" key="5">
    <source>
        <dbReference type="PROSITE" id="PS51767"/>
    </source>
</evidence>
<organism evidence="6 7">
    <name type="scientific">Pichia kluyveri</name>
    <name type="common">Yeast</name>
    <dbReference type="NCBI Taxonomy" id="36015"/>
    <lineage>
        <taxon>Eukaryota</taxon>
        <taxon>Fungi</taxon>
        <taxon>Dikarya</taxon>
        <taxon>Ascomycota</taxon>
        <taxon>Saccharomycotina</taxon>
        <taxon>Pichiomycetes</taxon>
        <taxon>Pichiales</taxon>
        <taxon>Pichiaceae</taxon>
        <taxon>Pichia</taxon>
    </lineage>
</organism>
<feature type="signal peptide" evidence="4">
    <location>
        <begin position="1"/>
        <end position="21"/>
    </location>
</feature>
<keyword evidence="7" id="KW-1185">Reference proteome</keyword>
<feature type="domain" description="Peptidase A1" evidence="5">
    <location>
        <begin position="81"/>
        <end position="512"/>
    </location>
</feature>
<feature type="chain" id="PRO_5043461868" evidence="4">
    <location>
        <begin position="22"/>
        <end position="753"/>
    </location>
</feature>
<gene>
    <name evidence="6" type="ORF">DAPK24_049820</name>
</gene>
<dbReference type="AlphaFoldDB" id="A0AAV5RA10"/>
<dbReference type="InterPro" id="IPR021109">
    <property type="entry name" value="Peptidase_aspartic_dom_sf"/>
</dbReference>
<keyword evidence="3" id="KW-0472">Membrane</keyword>
<evidence type="ECO:0000256" key="3">
    <source>
        <dbReference type="SAM" id="Phobius"/>
    </source>
</evidence>
<dbReference type="Proteomes" id="UP001378960">
    <property type="component" value="Unassembled WGS sequence"/>
</dbReference>
<feature type="region of interest" description="Disordered" evidence="2">
    <location>
        <begin position="35"/>
        <end position="58"/>
    </location>
</feature>
<dbReference type="InterPro" id="IPR033121">
    <property type="entry name" value="PEPTIDASE_A1"/>
</dbReference>
<evidence type="ECO:0000256" key="2">
    <source>
        <dbReference type="SAM" id="MobiDB-lite"/>
    </source>
</evidence>
<feature type="transmembrane region" description="Helical" evidence="3">
    <location>
        <begin position="734"/>
        <end position="752"/>
    </location>
</feature>
<protein>
    <submittedName>
        <fullName evidence="6">Aspartic endopeptidase</fullName>
    </submittedName>
</protein>
<feature type="compositionally biased region" description="Low complexity" evidence="2">
    <location>
        <begin position="45"/>
        <end position="57"/>
    </location>
</feature>
<evidence type="ECO:0000256" key="4">
    <source>
        <dbReference type="SAM" id="SignalP"/>
    </source>
</evidence>
<dbReference type="GO" id="GO:0004190">
    <property type="term" value="F:aspartic-type endopeptidase activity"/>
    <property type="evidence" value="ECO:0007669"/>
    <property type="project" value="UniProtKB-ARBA"/>
</dbReference>
<evidence type="ECO:0000256" key="1">
    <source>
        <dbReference type="ARBA" id="ARBA00023157"/>
    </source>
</evidence>
<dbReference type="PROSITE" id="PS51767">
    <property type="entry name" value="PEPTIDASE_A1"/>
    <property type="match status" value="1"/>
</dbReference>
<keyword evidence="3" id="KW-0812">Transmembrane</keyword>
<dbReference type="Pfam" id="PF00026">
    <property type="entry name" value="Asp"/>
    <property type="match status" value="1"/>
</dbReference>
<dbReference type="SUPFAM" id="SSF50630">
    <property type="entry name" value="Acid proteases"/>
    <property type="match status" value="1"/>
</dbReference>
<name>A0AAV5RA10_PICKL</name>
<sequence length="753" mass="83586">MQNIIIQYLTILLLFIQSTISTSTSPLPTQISTTITTTNASSRHTNSASTTSYSNNSDEFSDRATSALPILKFFQGNNYFFDYIIEVGEPQEQMALRLDLLQGDVWLPATDEFVECSSARSSSLTTTIPVDTNLIPTITSSETTSSNVTYLYISLSTSSDYSTVTVDMVDTVHVQACASSGVYNLLNSLTGSFIDITTNLLTDLANATYYSFVSISGIFLSGNWATDNFILSYLFDNQAVAIEMFDVPFVYANFSNVGVGSLALGSTQDDHVFNYNFISNFVLNNLIKTNSYSLALDAKNGSAPQLILGGINKDFIQDNLSSNENNQSMALFDFVPVFDETGTIIKSNNGISNSMPVLPIFGWGVTSTTNGDSLIFSSSYNDRYEVSQYPKPAVLDSRHSYNYIPYSTLIEMAIELNAVYSSDLDRWIVDCSVDRSGTMDLHLGNYTIHMPISNFLYPATSNQTNLVFNNGNPACFLTFLPDYRIGYSLMGAPFLKNVYLAVDNENQQIAVSQLKNQLSALNLDISPRPFSMEVDIENFEKENNEIKVKNVNETKIEPKIEKRETTQNSDRKTQVIGMTTLSAYKNTVSLERVETITSSNTIYETTVTISDDPFFTKGFTGQSFYAIESGTIPYAKRFVNITDLTLTIPRSIELIDYYSSGTEIYISDDEVFLQTDYQTGTDGDATTMVQRTTDSSTQIYGFSSYVSSISSRSMSGAGSHVEFPIKFYSFTKSYSLSLFCFLAFFTLFTIVLM</sequence>
<accession>A0AAV5RA10</accession>
<dbReference type="Gene3D" id="2.40.70.10">
    <property type="entry name" value="Acid Proteases"/>
    <property type="match status" value="2"/>
</dbReference>